<dbReference type="PROSITE" id="PS51677">
    <property type="entry name" value="NODB"/>
    <property type="match status" value="1"/>
</dbReference>
<dbReference type="InterPro" id="IPR002509">
    <property type="entry name" value="NODB_dom"/>
</dbReference>
<comment type="catalytic activity">
    <reaction evidence="5">
        <text>[(1-&gt;4)-N-acetyl-beta-D-glucosaminyl](n) + n H2O = chitosan + n acetate</text>
        <dbReference type="Rhea" id="RHEA:10464"/>
        <dbReference type="Rhea" id="RHEA-COMP:9593"/>
        <dbReference type="Rhea" id="RHEA-COMP:9597"/>
        <dbReference type="ChEBI" id="CHEBI:15377"/>
        <dbReference type="ChEBI" id="CHEBI:17029"/>
        <dbReference type="ChEBI" id="CHEBI:30089"/>
        <dbReference type="ChEBI" id="CHEBI:57704"/>
        <dbReference type="EC" id="3.5.1.41"/>
    </reaction>
    <physiologicalReaction direction="left-to-right" evidence="5">
        <dbReference type="Rhea" id="RHEA:10465"/>
    </physiologicalReaction>
</comment>
<evidence type="ECO:0000313" key="8">
    <source>
        <dbReference type="EMBL" id="ROW18250.1"/>
    </source>
</evidence>
<keyword evidence="2" id="KW-0119">Carbohydrate metabolism</keyword>
<keyword evidence="9" id="KW-1185">Reference proteome</keyword>
<evidence type="ECO:0000256" key="6">
    <source>
        <dbReference type="SAM" id="MobiDB-lite"/>
    </source>
</evidence>
<keyword evidence="2" id="KW-0146">Chitin degradation</keyword>
<feature type="compositionally biased region" description="Low complexity" evidence="6">
    <location>
        <begin position="68"/>
        <end position="81"/>
    </location>
</feature>
<evidence type="ECO:0000256" key="4">
    <source>
        <dbReference type="ARBA" id="ARBA00024056"/>
    </source>
</evidence>
<keyword evidence="2" id="KW-0624">Polysaccharide degradation</keyword>
<dbReference type="OrthoDB" id="407355at2759"/>
<dbReference type="GO" id="GO:0005975">
    <property type="term" value="P:carbohydrate metabolic process"/>
    <property type="evidence" value="ECO:0007669"/>
    <property type="project" value="InterPro"/>
</dbReference>
<feature type="region of interest" description="Disordered" evidence="6">
    <location>
        <begin position="68"/>
        <end position="89"/>
    </location>
</feature>
<dbReference type="Pfam" id="PF01522">
    <property type="entry name" value="Polysacc_deac_1"/>
    <property type="match status" value="1"/>
</dbReference>
<accession>A0A423XP46</accession>
<dbReference type="EMBL" id="LKEB01000001">
    <property type="protein sequence ID" value="ROW18250.1"/>
    <property type="molecule type" value="Genomic_DNA"/>
</dbReference>
<proteinExistence type="predicted"/>
<evidence type="ECO:0000313" key="9">
    <source>
        <dbReference type="Proteomes" id="UP000285146"/>
    </source>
</evidence>
<dbReference type="GO" id="GO:0009272">
    <property type="term" value="P:fungal-type cell wall biogenesis"/>
    <property type="evidence" value="ECO:0007669"/>
    <property type="project" value="UniProtKB-ARBA"/>
</dbReference>
<protein>
    <recommendedName>
        <fullName evidence="4">chitin deacetylase</fullName>
        <ecNumber evidence="4">3.5.1.41</ecNumber>
    </recommendedName>
</protein>
<keyword evidence="3" id="KW-0170">Cobalt</keyword>
<dbReference type="InterPro" id="IPR011330">
    <property type="entry name" value="Glyco_hydro/deAcase_b/a-brl"/>
</dbReference>
<dbReference type="STRING" id="1230097.A0A423XP46"/>
<gene>
    <name evidence="8" type="ORF">VPNG_00224</name>
</gene>
<dbReference type="CDD" id="cd10958">
    <property type="entry name" value="CE4_NodB_like_2"/>
    <property type="match status" value="1"/>
</dbReference>
<evidence type="ECO:0000256" key="2">
    <source>
        <dbReference type="ARBA" id="ARBA00023024"/>
    </source>
</evidence>
<evidence type="ECO:0000256" key="5">
    <source>
        <dbReference type="ARBA" id="ARBA00048494"/>
    </source>
</evidence>
<comment type="cofactor">
    <cofactor evidence="1">
        <name>Co(2+)</name>
        <dbReference type="ChEBI" id="CHEBI:48828"/>
    </cofactor>
</comment>
<organism evidence="8 9">
    <name type="scientific">Cytospora leucostoma</name>
    <dbReference type="NCBI Taxonomy" id="1230097"/>
    <lineage>
        <taxon>Eukaryota</taxon>
        <taxon>Fungi</taxon>
        <taxon>Dikarya</taxon>
        <taxon>Ascomycota</taxon>
        <taxon>Pezizomycotina</taxon>
        <taxon>Sordariomycetes</taxon>
        <taxon>Sordariomycetidae</taxon>
        <taxon>Diaporthales</taxon>
        <taxon>Cytosporaceae</taxon>
        <taxon>Cytospora</taxon>
    </lineage>
</organism>
<dbReference type="Gene3D" id="3.20.20.370">
    <property type="entry name" value="Glycoside hydrolase/deacetylase"/>
    <property type="match status" value="1"/>
</dbReference>
<dbReference type="PANTHER" id="PTHR10587:SF137">
    <property type="entry name" value="4-DEOXY-4-FORMAMIDO-L-ARABINOSE-PHOSPHOUNDECAPRENOL DEFORMYLASE ARND-RELATED"/>
    <property type="match status" value="1"/>
</dbReference>
<name>A0A423XP46_9PEZI</name>
<dbReference type="AlphaFoldDB" id="A0A423XP46"/>
<dbReference type="SUPFAM" id="SSF88713">
    <property type="entry name" value="Glycoside hydrolase/deacetylase"/>
    <property type="match status" value="1"/>
</dbReference>
<evidence type="ECO:0000256" key="3">
    <source>
        <dbReference type="ARBA" id="ARBA00023285"/>
    </source>
</evidence>
<dbReference type="PANTHER" id="PTHR10587">
    <property type="entry name" value="GLYCOSYL TRANSFERASE-RELATED"/>
    <property type="match status" value="1"/>
</dbReference>
<feature type="domain" description="NodB homology" evidence="7">
    <location>
        <begin position="90"/>
        <end position="296"/>
    </location>
</feature>
<dbReference type="EC" id="3.5.1.41" evidence="4"/>
<dbReference type="InterPro" id="IPR050248">
    <property type="entry name" value="Polysacc_deacetylase_ArnD"/>
</dbReference>
<reference evidence="8 9" key="1">
    <citation type="submission" date="2015-09" db="EMBL/GenBank/DDBJ databases">
        <title>Host preference determinants of Valsa canker pathogens revealed by comparative genomics.</title>
        <authorList>
            <person name="Yin Z."/>
            <person name="Huang L."/>
        </authorList>
    </citation>
    <scope>NUCLEOTIDE SEQUENCE [LARGE SCALE GENOMIC DNA]</scope>
    <source>
        <strain evidence="8 9">SXYLt</strain>
    </source>
</reference>
<evidence type="ECO:0000259" key="7">
    <source>
        <dbReference type="PROSITE" id="PS51677"/>
    </source>
</evidence>
<comment type="caution">
    <text evidence="8">The sequence shown here is derived from an EMBL/GenBank/DDBJ whole genome shotgun (WGS) entry which is preliminary data.</text>
</comment>
<evidence type="ECO:0000256" key="1">
    <source>
        <dbReference type="ARBA" id="ARBA00001941"/>
    </source>
</evidence>
<dbReference type="GO" id="GO:0006032">
    <property type="term" value="P:chitin catabolic process"/>
    <property type="evidence" value="ECO:0007669"/>
    <property type="project" value="UniProtKB-KW"/>
</dbReference>
<dbReference type="Proteomes" id="UP000285146">
    <property type="component" value="Unassembled WGS sequence"/>
</dbReference>
<dbReference type="InParanoid" id="A0A423XP46"/>
<sequence length="296" mass="32698">MIRLSALFRLPSKVKRRARRNRMATLFYLTLTLALLLAPFYAIYRPPRLLIRYFQHRWPDVLWEVTPSHSSHSSSSQAAPGSDGGPGPDKVIALTIDDAPSEYTREILALLAANGAHATFFVIGGQVEGREEVLREAVAGGNELGNHAMHDEAARGLDLPVLEAQIGRVQGLIRQAYLDAGAGGVGEDGGVDSGVGGPRHQYFRPGSGFFSTEMRALVDRLGYRLVLGGIYPHDPQVPYWWVNAWHILSMARDGGVIVCHDRRSWTIPMLRKVLPELRRRGYRVVTVSELLDAAGE</sequence>
<dbReference type="GO" id="GO:0004099">
    <property type="term" value="F:chitin deacetylase activity"/>
    <property type="evidence" value="ECO:0007669"/>
    <property type="project" value="UniProtKB-EC"/>
</dbReference>